<dbReference type="SUPFAM" id="SSF57756">
    <property type="entry name" value="Retrovirus zinc finger-like domains"/>
    <property type="match status" value="1"/>
</dbReference>
<dbReference type="AlphaFoldDB" id="A0A1X7T1X7"/>
<dbReference type="GO" id="GO:0003676">
    <property type="term" value="F:nucleic acid binding"/>
    <property type="evidence" value="ECO:0007669"/>
    <property type="project" value="InterPro"/>
</dbReference>
<dbReference type="InParanoid" id="A0A1X7T1X7"/>
<reference evidence="2" key="1">
    <citation type="submission" date="2017-05" db="UniProtKB">
        <authorList>
            <consortium name="EnsemblMetazoa"/>
        </authorList>
    </citation>
    <scope>IDENTIFICATION</scope>
</reference>
<dbReference type="InterPro" id="IPR036875">
    <property type="entry name" value="Znf_CCHC_sf"/>
</dbReference>
<evidence type="ECO:0000256" key="1">
    <source>
        <dbReference type="SAM" id="MobiDB-lite"/>
    </source>
</evidence>
<organism evidence="2">
    <name type="scientific">Amphimedon queenslandica</name>
    <name type="common">Sponge</name>
    <dbReference type="NCBI Taxonomy" id="400682"/>
    <lineage>
        <taxon>Eukaryota</taxon>
        <taxon>Metazoa</taxon>
        <taxon>Porifera</taxon>
        <taxon>Demospongiae</taxon>
        <taxon>Heteroscleromorpha</taxon>
        <taxon>Haplosclerida</taxon>
        <taxon>Niphatidae</taxon>
        <taxon>Amphimedon</taxon>
    </lineage>
</organism>
<dbReference type="eggNOG" id="KOG0017">
    <property type="taxonomic scope" value="Eukaryota"/>
</dbReference>
<protein>
    <recommendedName>
        <fullName evidence="3">CCHC-type domain-containing protein</fullName>
    </recommendedName>
</protein>
<evidence type="ECO:0008006" key="3">
    <source>
        <dbReference type="Google" id="ProtNLM"/>
    </source>
</evidence>
<accession>A0A1X7T1X7</accession>
<dbReference type="EnsemblMetazoa" id="Aqu2.1.08218_001">
    <property type="protein sequence ID" value="Aqu2.1.08218_001"/>
    <property type="gene ID" value="Aqu2.1.08218"/>
</dbReference>
<dbReference type="Pfam" id="PF14223">
    <property type="entry name" value="Retrotran_gag_2"/>
    <property type="match status" value="1"/>
</dbReference>
<dbReference type="STRING" id="400682.A0A1X7T1X7"/>
<name>A0A1X7T1X7_AMPQE</name>
<evidence type="ECO:0000313" key="2">
    <source>
        <dbReference type="EnsemblMetazoa" id="Aqu2.1.08218_001"/>
    </source>
</evidence>
<feature type="region of interest" description="Disordered" evidence="1">
    <location>
        <begin position="160"/>
        <end position="198"/>
    </location>
</feature>
<proteinExistence type="predicted"/>
<sequence length="238" mass="26624">MAVGASQLYLITSTEDPRAAWDALRSHFERDTLANKLFLKKQYFRAEMKKGTSMEAHLKQMKEITDRLAAIGAPISTEDQVVTLLGSLPKSYSTLVTALEARGDDLTLRFVQQALIQEEQKRKGALPEDSRSTALVGGSHRTKCKTLKCFNFKQPGHLFRDCPRGKHHHDDRRSTTHSTAPEQKTAHKAKAVSTSMNSHEVPSEELFAALDGSTMLCLHYSFMKHNRKSGNSKRANEA</sequence>
<dbReference type="PANTHER" id="PTHR47481:SF22">
    <property type="entry name" value="RETROTRANSPOSON GAG DOMAIN-CONTAINING PROTEIN"/>
    <property type="match status" value="1"/>
</dbReference>
<dbReference type="GO" id="GO:0008270">
    <property type="term" value="F:zinc ion binding"/>
    <property type="evidence" value="ECO:0007669"/>
    <property type="project" value="InterPro"/>
</dbReference>
<dbReference type="PANTHER" id="PTHR47481">
    <property type="match status" value="1"/>
</dbReference>